<evidence type="ECO:0000256" key="1">
    <source>
        <dbReference type="ARBA" id="ARBA00006484"/>
    </source>
</evidence>
<dbReference type="GO" id="GO:0016491">
    <property type="term" value="F:oxidoreductase activity"/>
    <property type="evidence" value="ECO:0007669"/>
    <property type="project" value="UniProtKB-KW"/>
</dbReference>
<dbReference type="PANTHER" id="PTHR43391:SF82">
    <property type="entry name" value="OXIDOREDUCTASE SADH-RELATED"/>
    <property type="match status" value="1"/>
</dbReference>
<name>A0A1M7RPQ3_9SPHN</name>
<dbReference type="PRINTS" id="PR00081">
    <property type="entry name" value="GDHRDH"/>
</dbReference>
<dbReference type="RefSeq" id="WP_072672638.1">
    <property type="nucleotide sequence ID" value="NZ_FRDF01000001.1"/>
</dbReference>
<gene>
    <name evidence="4" type="ORF">SAMN02745193_00014</name>
</gene>
<dbReference type="EMBL" id="FRDF01000001">
    <property type="protein sequence ID" value="SHN48275.1"/>
    <property type="molecule type" value="Genomic_DNA"/>
</dbReference>
<reference evidence="5" key="1">
    <citation type="submission" date="2016-12" db="EMBL/GenBank/DDBJ databases">
        <authorList>
            <person name="Varghese N."/>
            <person name="Submissions S."/>
        </authorList>
    </citation>
    <scope>NUCLEOTIDE SEQUENCE [LARGE SCALE GENOMIC DNA]</scope>
    <source>
        <strain evidence="5">DSM 11032</strain>
    </source>
</reference>
<dbReference type="PANTHER" id="PTHR43391">
    <property type="entry name" value="RETINOL DEHYDROGENASE-RELATED"/>
    <property type="match status" value="1"/>
</dbReference>
<keyword evidence="2" id="KW-0560">Oxidoreductase</keyword>
<dbReference type="Proteomes" id="UP000184391">
    <property type="component" value="Unassembled WGS sequence"/>
</dbReference>
<dbReference type="OrthoDB" id="9793825at2"/>
<dbReference type="Pfam" id="PF00106">
    <property type="entry name" value="adh_short"/>
    <property type="match status" value="1"/>
</dbReference>
<dbReference type="AlphaFoldDB" id="A0A1M7RPQ3"/>
<comment type="similarity">
    <text evidence="1 3">Belongs to the short-chain dehydrogenases/reductases (SDR) family.</text>
</comment>
<dbReference type="NCBIfam" id="NF006123">
    <property type="entry name" value="PRK08267.1"/>
    <property type="match status" value="1"/>
</dbReference>
<evidence type="ECO:0000313" key="5">
    <source>
        <dbReference type="Proteomes" id="UP000184391"/>
    </source>
</evidence>
<evidence type="ECO:0000256" key="2">
    <source>
        <dbReference type="ARBA" id="ARBA00023002"/>
    </source>
</evidence>
<proteinExistence type="inferred from homology"/>
<sequence>MVQHGTDRRSIFITGGASGIGRAVARHFATQGWFVGIADVNVEGMEDTLGLIEGGFKYMHRLDVRDRKAWDEALAAFHTAAGARIDAVVNNAGIGTGGSLSELDPEEIDRCLDINLKGVLYGAQAAYPYLQKTAPGSALINIASAAGIAGSAGMSVYCATKFGVRAVSESLDAEWAPDKITVASICPSFIETPLLDGMGNRKSNEQIRDRVRAAGLEITPVEEVAKAVWDAVHGDKLDYFVGKTSKSMAFAKRWMPGKVRKQLRGSSGPLGR</sequence>
<dbReference type="SUPFAM" id="SSF51735">
    <property type="entry name" value="NAD(P)-binding Rossmann-fold domains"/>
    <property type="match status" value="1"/>
</dbReference>
<evidence type="ECO:0000256" key="3">
    <source>
        <dbReference type="RuleBase" id="RU000363"/>
    </source>
</evidence>
<dbReference type="STRING" id="198312.SAMN02745193_00014"/>
<dbReference type="InterPro" id="IPR036291">
    <property type="entry name" value="NAD(P)-bd_dom_sf"/>
</dbReference>
<protein>
    <submittedName>
        <fullName evidence="4">NADP-dependent 3-hydroxy acid dehydrogenase YdfG</fullName>
    </submittedName>
</protein>
<dbReference type="InterPro" id="IPR002347">
    <property type="entry name" value="SDR_fam"/>
</dbReference>
<dbReference type="PRINTS" id="PR00080">
    <property type="entry name" value="SDRFAMILY"/>
</dbReference>
<accession>A0A1M7RPQ3</accession>
<evidence type="ECO:0000313" key="4">
    <source>
        <dbReference type="EMBL" id="SHN48275.1"/>
    </source>
</evidence>
<dbReference type="Gene3D" id="3.40.50.720">
    <property type="entry name" value="NAD(P)-binding Rossmann-like Domain"/>
    <property type="match status" value="1"/>
</dbReference>
<organism evidence="4 5">
    <name type="scientific">Erythrobacter sanguineus</name>
    <dbReference type="NCBI Taxonomy" id="198312"/>
    <lineage>
        <taxon>Bacteria</taxon>
        <taxon>Pseudomonadati</taxon>
        <taxon>Pseudomonadota</taxon>
        <taxon>Alphaproteobacteria</taxon>
        <taxon>Sphingomonadales</taxon>
        <taxon>Erythrobacteraceae</taxon>
        <taxon>Erythrobacter/Porphyrobacter group</taxon>
        <taxon>Erythrobacter</taxon>
    </lineage>
</organism>
<keyword evidence="5" id="KW-1185">Reference proteome</keyword>